<evidence type="ECO:0000256" key="4">
    <source>
        <dbReference type="SAM" id="SignalP"/>
    </source>
</evidence>
<proteinExistence type="inferred from homology"/>
<sequence>MSFKWILPLFLPITLCVVSSATYDPDQRLVCGRRVQKAVYLIRDGVTAKPGQWPWHVALYHRRTPTLKYHCGGTILDAGTILTAAHCVSTGNGVLPRHQVFIAVGRTQLAAEIDHTETHAVQSIMVHPEFQINGIANDVALLKLARNVTWSRFVQPACLWNMADRESILGRNGTIVGFGITEHGVVSDQLKQVSLSVLDPLVCIADDRAVFGNHLTAEMLCARGDAHVRACEGDSGGGMFFEVGGRWFVRGVISFAPGVCGAQASDASPTNTALIDAARYLAWITQYIDPRVLPLDTDEVVVDYEEKMRLFDFETCGLRSNESDRIPWLGALLPSSTDNFVIPRVIIHPKYKSTSQEDNIALIELLNPVLEPICIPVTPRMRTNSYANLSMIVIKKGLLESTPVSYVNRTACAEMLASESFSLMQNNKQLCARMPPEDSSDCRPFITGSPLHQIRMVGRVQRIFLRGFVLHLQSCDSTKPSVYIDINEHMDWLLYSMRDDDKDRTESTSLESDWNGLMQTGKPSLMLFDMYSCGLSASLFRPENRYPNVPWIGWLHEQRPLTLTDVSLDRIAILIQDYYALASAEMVENKTQWRYLTFGAVGNYLTCPKDKDCERYVRLVSVKDITIHPNFTKHPLRHNVALIEFSTRLTLDHEFIRPICLPFTESTRSSQPITWATSAINMFHTEYRKLTLLNLTDCKQQFVQDGITINQSDISICAIDSSGDRQSLSGRSQEPTRCKSYRSKESSSIRSTSPGFQIMT</sequence>
<dbReference type="GO" id="GO:0006508">
    <property type="term" value="P:proteolysis"/>
    <property type="evidence" value="ECO:0007669"/>
    <property type="project" value="InterPro"/>
</dbReference>
<protein>
    <recommendedName>
        <fullName evidence="5">Peptidase S1 domain-containing protein</fullName>
    </recommendedName>
</protein>
<evidence type="ECO:0000256" key="3">
    <source>
        <dbReference type="SAM" id="MobiDB-lite"/>
    </source>
</evidence>
<dbReference type="FunFam" id="2.40.10.10:FF:000068">
    <property type="entry name" value="transmembrane protease serine 2"/>
    <property type="match status" value="1"/>
</dbReference>
<dbReference type="PANTHER" id="PTHR24260:SF136">
    <property type="entry name" value="GH08193P-RELATED"/>
    <property type="match status" value="1"/>
</dbReference>
<feature type="compositionally biased region" description="Polar residues" evidence="3">
    <location>
        <begin position="724"/>
        <end position="733"/>
    </location>
</feature>
<dbReference type="STRING" id="7168.A0A182MY32"/>
<dbReference type="Gene3D" id="2.40.10.10">
    <property type="entry name" value="Trypsin-like serine proteases"/>
    <property type="match status" value="3"/>
</dbReference>
<organism evidence="6 7">
    <name type="scientific">Anopheles dirus</name>
    <dbReference type="NCBI Taxonomy" id="7168"/>
    <lineage>
        <taxon>Eukaryota</taxon>
        <taxon>Metazoa</taxon>
        <taxon>Ecdysozoa</taxon>
        <taxon>Arthropoda</taxon>
        <taxon>Hexapoda</taxon>
        <taxon>Insecta</taxon>
        <taxon>Pterygota</taxon>
        <taxon>Neoptera</taxon>
        <taxon>Endopterygota</taxon>
        <taxon>Diptera</taxon>
        <taxon>Nematocera</taxon>
        <taxon>Culicoidea</taxon>
        <taxon>Culicidae</taxon>
        <taxon>Anophelinae</taxon>
        <taxon>Anopheles</taxon>
    </lineage>
</organism>
<evidence type="ECO:0000256" key="2">
    <source>
        <dbReference type="ARBA" id="ARBA00024195"/>
    </source>
</evidence>
<keyword evidence="7" id="KW-1185">Reference proteome</keyword>
<dbReference type="InterPro" id="IPR051333">
    <property type="entry name" value="CLIP_Serine_Protease"/>
</dbReference>
<dbReference type="AlphaFoldDB" id="A0A182MY32"/>
<accession>A0A182MY32</accession>
<dbReference type="VEuPathDB" id="VectorBase:ADIR000286"/>
<dbReference type="Proteomes" id="UP000075884">
    <property type="component" value="Unassembled WGS sequence"/>
</dbReference>
<comment type="similarity">
    <text evidence="2">Belongs to the peptidase S1 family. CLIP subfamily.</text>
</comment>
<reference evidence="6" key="2">
    <citation type="submission" date="2020-05" db="UniProtKB">
        <authorList>
            <consortium name="EnsemblMetazoa"/>
        </authorList>
    </citation>
    <scope>IDENTIFICATION</scope>
    <source>
        <strain evidence="6">WRAIR2</strain>
    </source>
</reference>
<dbReference type="PRINTS" id="PR00722">
    <property type="entry name" value="CHYMOTRYPSIN"/>
</dbReference>
<dbReference type="EnsemblMetazoa" id="ADIR000286-RA">
    <property type="protein sequence ID" value="ADIR000286-PA"/>
    <property type="gene ID" value="ADIR000286"/>
</dbReference>
<evidence type="ECO:0000313" key="6">
    <source>
        <dbReference type="EnsemblMetazoa" id="ADIR000286-PA"/>
    </source>
</evidence>
<dbReference type="InterPro" id="IPR001314">
    <property type="entry name" value="Peptidase_S1A"/>
</dbReference>
<feature type="chain" id="PRO_5008129000" description="Peptidase S1 domain-containing protein" evidence="4">
    <location>
        <begin position="22"/>
        <end position="760"/>
    </location>
</feature>
<dbReference type="PANTHER" id="PTHR24260">
    <property type="match status" value="1"/>
</dbReference>
<dbReference type="GO" id="GO:0004252">
    <property type="term" value="F:serine-type endopeptidase activity"/>
    <property type="evidence" value="ECO:0007669"/>
    <property type="project" value="InterPro"/>
</dbReference>
<dbReference type="InterPro" id="IPR009003">
    <property type="entry name" value="Peptidase_S1_PA"/>
</dbReference>
<evidence type="ECO:0000259" key="5">
    <source>
        <dbReference type="PROSITE" id="PS50240"/>
    </source>
</evidence>
<reference evidence="7" key="1">
    <citation type="submission" date="2013-03" db="EMBL/GenBank/DDBJ databases">
        <title>The Genome Sequence of Anopheles dirus WRAIR2.</title>
        <authorList>
            <consortium name="The Broad Institute Genomics Platform"/>
            <person name="Neafsey D.E."/>
            <person name="Walton C."/>
            <person name="Walker B."/>
            <person name="Young S.K."/>
            <person name="Zeng Q."/>
            <person name="Gargeya S."/>
            <person name="Fitzgerald M."/>
            <person name="Haas B."/>
            <person name="Abouelleil A."/>
            <person name="Allen A.W."/>
            <person name="Alvarado L."/>
            <person name="Arachchi H.M."/>
            <person name="Berlin A.M."/>
            <person name="Chapman S.B."/>
            <person name="Gainer-Dewar J."/>
            <person name="Goldberg J."/>
            <person name="Griggs A."/>
            <person name="Gujja S."/>
            <person name="Hansen M."/>
            <person name="Howarth C."/>
            <person name="Imamovic A."/>
            <person name="Ireland A."/>
            <person name="Larimer J."/>
            <person name="McCowan C."/>
            <person name="Murphy C."/>
            <person name="Pearson M."/>
            <person name="Poon T.W."/>
            <person name="Priest M."/>
            <person name="Roberts A."/>
            <person name="Saif S."/>
            <person name="Shea T."/>
            <person name="Sisk P."/>
            <person name="Sykes S."/>
            <person name="Wortman J."/>
            <person name="Nusbaum C."/>
            <person name="Birren B."/>
        </authorList>
    </citation>
    <scope>NUCLEOTIDE SEQUENCE [LARGE SCALE GENOMIC DNA]</scope>
    <source>
        <strain evidence="7">WRAIR2</strain>
    </source>
</reference>
<keyword evidence="1" id="KW-1015">Disulfide bond</keyword>
<dbReference type="SMART" id="SM00020">
    <property type="entry name" value="Tryp_SPc"/>
    <property type="match status" value="1"/>
</dbReference>
<evidence type="ECO:0000256" key="1">
    <source>
        <dbReference type="ARBA" id="ARBA00023157"/>
    </source>
</evidence>
<dbReference type="CDD" id="cd00190">
    <property type="entry name" value="Tryp_SPc"/>
    <property type="match status" value="1"/>
</dbReference>
<feature type="region of interest" description="Disordered" evidence="3">
    <location>
        <begin position="722"/>
        <end position="760"/>
    </location>
</feature>
<dbReference type="InterPro" id="IPR001254">
    <property type="entry name" value="Trypsin_dom"/>
</dbReference>
<dbReference type="PROSITE" id="PS00134">
    <property type="entry name" value="TRYPSIN_HIS"/>
    <property type="match status" value="1"/>
</dbReference>
<dbReference type="PROSITE" id="PS50240">
    <property type="entry name" value="TRYPSIN_DOM"/>
    <property type="match status" value="1"/>
</dbReference>
<evidence type="ECO:0000313" key="7">
    <source>
        <dbReference type="Proteomes" id="UP000075884"/>
    </source>
</evidence>
<dbReference type="Pfam" id="PF00089">
    <property type="entry name" value="Trypsin"/>
    <property type="match status" value="2"/>
</dbReference>
<feature type="domain" description="Peptidase S1" evidence="5">
    <location>
        <begin position="42"/>
        <end position="289"/>
    </location>
</feature>
<dbReference type="SUPFAM" id="SSF50494">
    <property type="entry name" value="Trypsin-like serine proteases"/>
    <property type="match status" value="3"/>
</dbReference>
<feature type="signal peptide" evidence="4">
    <location>
        <begin position="1"/>
        <end position="21"/>
    </location>
</feature>
<dbReference type="InterPro" id="IPR018114">
    <property type="entry name" value="TRYPSIN_HIS"/>
</dbReference>
<dbReference type="InterPro" id="IPR043504">
    <property type="entry name" value="Peptidase_S1_PA_chymotrypsin"/>
</dbReference>
<dbReference type="SMR" id="A0A182MY32"/>
<feature type="compositionally biased region" description="Basic and acidic residues" evidence="3">
    <location>
        <begin position="734"/>
        <end position="747"/>
    </location>
</feature>
<name>A0A182MY32_9DIPT</name>
<keyword evidence="4" id="KW-0732">Signal</keyword>